<dbReference type="PANTHER" id="PTHR30108">
    <property type="entry name" value="3-OCTAPRENYL-4-HYDROXYBENZOATE CARBOXY-LYASE-RELATED"/>
    <property type="match status" value="1"/>
</dbReference>
<dbReference type="SUPFAM" id="SSF50475">
    <property type="entry name" value="FMN-binding split barrel"/>
    <property type="match status" value="1"/>
</dbReference>
<dbReference type="InterPro" id="IPR049381">
    <property type="entry name" value="UbiD-like_C"/>
</dbReference>
<evidence type="ECO:0000256" key="1">
    <source>
        <dbReference type="SAM" id="MobiDB-lite"/>
    </source>
</evidence>
<dbReference type="Gene3D" id="3.40.1670.10">
    <property type="entry name" value="UbiD C-terminal domain-like"/>
    <property type="match status" value="1"/>
</dbReference>
<feature type="region of interest" description="Disordered" evidence="1">
    <location>
        <begin position="532"/>
        <end position="562"/>
    </location>
</feature>
<dbReference type="InterPro" id="IPR002830">
    <property type="entry name" value="UbiD"/>
</dbReference>
<dbReference type="Pfam" id="PF01977">
    <property type="entry name" value="UbiD"/>
    <property type="match status" value="1"/>
</dbReference>
<dbReference type="PANTHER" id="PTHR30108:SF17">
    <property type="entry name" value="FERULIC ACID DECARBOXYLASE 1"/>
    <property type="match status" value="1"/>
</dbReference>
<dbReference type="SUPFAM" id="SSF143968">
    <property type="entry name" value="UbiD C-terminal domain-like"/>
    <property type="match status" value="1"/>
</dbReference>
<dbReference type="GO" id="GO:0006744">
    <property type="term" value="P:ubiquinone biosynthetic process"/>
    <property type="evidence" value="ECO:0007669"/>
    <property type="project" value="TreeGrafter"/>
</dbReference>
<gene>
    <name evidence="5" type="ORF">GRAN_2725</name>
</gene>
<keyword evidence="5" id="KW-0456">Lyase</keyword>
<evidence type="ECO:0000259" key="2">
    <source>
        <dbReference type="Pfam" id="PF01977"/>
    </source>
</evidence>
<organism evidence="5 6">
    <name type="scientific">Granulicella sibirica</name>
    <dbReference type="NCBI Taxonomy" id="2479048"/>
    <lineage>
        <taxon>Bacteria</taxon>
        <taxon>Pseudomonadati</taxon>
        <taxon>Acidobacteriota</taxon>
        <taxon>Terriglobia</taxon>
        <taxon>Terriglobales</taxon>
        <taxon>Acidobacteriaceae</taxon>
        <taxon>Granulicella</taxon>
    </lineage>
</organism>
<dbReference type="Pfam" id="PF20695">
    <property type="entry name" value="UbiD_N"/>
    <property type="match status" value="1"/>
</dbReference>
<evidence type="ECO:0000259" key="4">
    <source>
        <dbReference type="Pfam" id="PF20696"/>
    </source>
</evidence>
<dbReference type="InterPro" id="IPR049383">
    <property type="entry name" value="UbiD-like_N"/>
</dbReference>
<dbReference type="Pfam" id="PF20696">
    <property type="entry name" value="UbiD_C"/>
    <property type="match status" value="1"/>
</dbReference>
<evidence type="ECO:0000313" key="5">
    <source>
        <dbReference type="EMBL" id="RXH55868.1"/>
    </source>
</evidence>
<dbReference type="OrthoDB" id="9809841at2"/>
<keyword evidence="6" id="KW-1185">Reference proteome</keyword>
<dbReference type="Proteomes" id="UP000289437">
    <property type="component" value="Unassembled WGS sequence"/>
</dbReference>
<evidence type="ECO:0000259" key="3">
    <source>
        <dbReference type="Pfam" id="PF20695"/>
    </source>
</evidence>
<dbReference type="InterPro" id="IPR048304">
    <property type="entry name" value="UbiD_Rift_dom"/>
</dbReference>
<dbReference type="GO" id="GO:0005829">
    <property type="term" value="C:cytosol"/>
    <property type="evidence" value="ECO:0007669"/>
    <property type="project" value="TreeGrafter"/>
</dbReference>
<protein>
    <submittedName>
        <fullName evidence="5">3-polyprenyl-4-hydroxybenzoate carboxy-lyase</fullName>
    </submittedName>
</protein>
<sequence length="562" mass="61293">MSDEKVLPIKKPSLDLQSHLAELEANGLLTRVDRPINKDTELHPLVRCQFLGGIQEDDRRAFLFTNVIDSEGRHYDIPVVVGALAASPKIYALGMGRPIADIGADWLSAIAHPIAPVVVILPPCQDVVMMGNELRKPGGGLASLPVPISTPGYDAAPYLTATLCITIDPDSGIQNIGTYRAALKKTDRLGVRMSSRIGGAGGYLHWCKYHDRKEKMPCAIVIGAAPVIAYTGPQKLSIDLDEITVAGALAGVPIRIAKAITVNLDVPADAEIVIEGFIDTDMLEPEGPFGESNGYVALEDFNMSMEVTAITHRKKPVFISIISQVSPSESSVIKKLALEPLYLNYLRESLSLKSVLRVVMHEHLSDLRPIIFVQFSNETPKTEVWRGLQATAARQADSGKIVIAVSEDIDPENTDAVMWSLAYRSNPVEDVHVEPYRSTGHSPKSGPSELDSTLLIDATLKYPMAPLALPKREFMERAQVLWKELGLPTITPHAPWHGYSLGDWNDSWEQFAKNAVVGAWSKNGEETWLRRRSGLKPETPARTVEASGKMATSTGPTPPDAD</sequence>
<dbReference type="RefSeq" id="WP_128913439.1">
    <property type="nucleotide sequence ID" value="NZ_RDSM01000002.1"/>
</dbReference>
<feature type="domain" description="3-octaprenyl-4-hydroxybenzoate carboxy-lyase-like C-terminal" evidence="4">
    <location>
        <begin position="355"/>
        <end position="458"/>
    </location>
</feature>
<dbReference type="AlphaFoldDB" id="A0A4Q0T1M2"/>
<comment type="caution">
    <text evidence="5">The sequence shown here is derived from an EMBL/GenBank/DDBJ whole genome shotgun (WGS) entry which is preliminary data.</text>
</comment>
<evidence type="ECO:0000313" key="6">
    <source>
        <dbReference type="Proteomes" id="UP000289437"/>
    </source>
</evidence>
<feature type="domain" description="3-octaprenyl-4-hydroxybenzoate carboxy-lyase-like N-terminal" evidence="3">
    <location>
        <begin position="20"/>
        <end position="108"/>
    </location>
</feature>
<dbReference type="GO" id="GO:0008694">
    <property type="term" value="F:4-hydroxy-3-polyprenylbenzoate decarboxylase activity"/>
    <property type="evidence" value="ECO:0007669"/>
    <property type="project" value="TreeGrafter"/>
</dbReference>
<feature type="domain" description="3-octaprenyl-4-hydroxybenzoate carboxy-lyase-like Rift-related" evidence="2">
    <location>
        <begin position="123"/>
        <end position="322"/>
    </location>
</feature>
<dbReference type="EMBL" id="RDSM01000002">
    <property type="protein sequence ID" value="RXH55868.1"/>
    <property type="molecule type" value="Genomic_DNA"/>
</dbReference>
<name>A0A4Q0T1M2_9BACT</name>
<proteinExistence type="predicted"/>
<accession>A0A4Q0T1M2</accession>
<reference evidence="6" key="2">
    <citation type="submission" date="2019-02" db="EMBL/GenBank/DDBJ databases">
        <title>Granulicella sibirica sp. nov., a psychrotolerant acidobacterium isolated from an organic soil layer in forested tundra, West Siberia.</title>
        <authorList>
            <person name="Oshkin I.Y."/>
            <person name="Kulichevskaya I.S."/>
            <person name="Rijpstra W.I.C."/>
            <person name="Sinninghe Damste J.S."/>
            <person name="Rakitin A.L."/>
            <person name="Ravin N.V."/>
            <person name="Dedysh S.N."/>
        </authorList>
    </citation>
    <scope>NUCLEOTIDE SEQUENCE [LARGE SCALE GENOMIC DNA]</scope>
    <source>
        <strain evidence="6">AF10</strain>
    </source>
</reference>
<reference evidence="5 6" key="1">
    <citation type="submission" date="2018-11" db="EMBL/GenBank/DDBJ databases">
        <authorList>
            <person name="Mardanov A.V."/>
            <person name="Ravin N.V."/>
            <person name="Dedysh S.N."/>
        </authorList>
    </citation>
    <scope>NUCLEOTIDE SEQUENCE [LARGE SCALE GENOMIC DNA]</scope>
    <source>
        <strain evidence="5 6">AF10</strain>
    </source>
</reference>